<reference evidence="3" key="1">
    <citation type="submission" date="2021-01" db="EMBL/GenBank/DDBJ databases">
        <authorList>
            <person name="Corre E."/>
            <person name="Pelletier E."/>
            <person name="Niang G."/>
            <person name="Scheremetjew M."/>
            <person name="Finn R."/>
            <person name="Kale V."/>
            <person name="Holt S."/>
            <person name="Cochrane G."/>
            <person name="Meng A."/>
            <person name="Brown T."/>
            <person name="Cohen L."/>
        </authorList>
    </citation>
    <scope>NUCLEOTIDE SEQUENCE</scope>
    <source>
        <strain evidence="3">CCMP826</strain>
    </source>
</reference>
<organism evidence="3">
    <name type="scientific">Helicotheca tamesis</name>
    <dbReference type="NCBI Taxonomy" id="374047"/>
    <lineage>
        <taxon>Eukaryota</taxon>
        <taxon>Sar</taxon>
        <taxon>Stramenopiles</taxon>
        <taxon>Ochrophyta</taxon>
        <taxon>Bacillariophyta</taxon>
        <taxon>Mediophyceae</taxon>
        <taxon>Lithodesmiophycidae</taxon>
        <taxon>Lithodesmiales</taxon>
        <taxon>Lithodesmiaceae</taxon>
        <taxon>Helicotheca</taxon>
    </lineage>
</organism>
<dbReference type="GO" id="GO:0051726">
    <property type="term" value="P:regulation of cell cycle"/>
    <property type="evidence" value="ECO:0007669"/>
    <property type="project" value="TreeGrafter"/>
</dbReference>
<keyword evidence="1" id="KW-0863">Zinc-finger</keyword>
<dbReference type="AlphaFoldDB" id="A0A7S2HP66"/>
<sequence length="207" mass="22218">MASHLLEQSMQYNSAGVAVHPGKGRFSSRLYCGARVGHAVLPGSDGYCGPNDGPQCPDCVTAQHRLNPSIPRNRAGQIMQLSGGLMYCGRYLGQRAIPHSDGWCGPADGPQCADCQAVRRAQEQVPVPCPAAPMRGGGNIRPQNVYKELENMKRENTCKICLDEQINSVFIPCGHLACCMGCAGQLPSKECPVCRASIVSVVETFRT</sequence>
<accession>A0A7S2HP66</accession>
<dbReference type="PROSITE" id="PS50089">
    <property type="entry name" value="ZF_RING_2"/>
    <property type="match status" value="1"/>
</dbReference>
<dbReference type="GO" id="GO:0043027">
    <property type="term" value="F:cysteine-type endopeptidase inhibitor activity involved in apoptotic process"/>
    <property type="evidence" value="ECO:0007669"/>
    <property type="project" value="TreeGrafter"/>
</dbReference>
<evidence type="ECO:0000256" key="1">
    <source>
        <dbReference type="PROSITE-ProRule" id="PRU00175"/>
    </source>
</evidence>
<dbReference type="GO" id="GO:0008270">
    <property type="term" value="F:zinc ion binding"/>
    <property type="evidence" value="ECO:0007669"/>
    <property type="project" value="UniProtKB-KW"/>
</dbReference>
<evidence type="ECO:0000259" key="2">
    <source>
        <dbReference type="PROSITE" id="PS50089"/>
    </source>
</evidence>
<keyword evidence="1" id="KW-0862">Zinc</keyword>
<gene>
    <name evidence="3" type="ORF">HTAM1171_LOCUS6651</name>
</gene>
<dbReference type="Pfam" id="PF13920">
    <property type="entry name" value="zf-C3HC4_3"/>
    <property type="match status" value="1"/>
</dbReference>
<proteinExistence type="predicted"/>
<dbReference type="SMART" id="SM00184">
    <property type="entry name" value="RING"/>
    <property type="match status" value="1"/>
</dbReference>
<dbReference type="GO" id="GO:0005737">
    <property type="term" value="C:cytoplasm"/>
    <property type="evidence" value="ECO:0007669"/>
    <property type="project" value="TreeGrafter"/>
</dbReference>
<dbReference type="GO" id="GO:0031398">
    <property type="term" value="P:positive regulation of protein ubiquitination"/>
    <property type="evidence" value="ECO:0007669"/>
    <property type="project" value="TreeGrafter"/>
</dbReference>
<name>A0A7S2HP66_9STRA</name>
<dbReference type="Gene3D" id="3.30.40.10">
    <property type="entry name" value="Zinc/RING finger domain, C3HC4 (zinc finger)"/>
    <property type="match status" value="1"/>
</dbReference>
<evidence type="ECO:0000313" key="3">
    <source>
        <dbReference type="EMBL" id="CAD9495989.1"/>
    </source>
</evidence>
<dbReference type="GO" id="GO:0061630">
    <property type="term" value="F:ubiquitin protein ligase activity"/>
    <property type="evidence" value="ECO:0007669"/>
    <property type="project" value="TreeGrafter"/>
</dbReference>
<dbReference type="InterPro" id="IPR050784">
    <property type="entry name" value="IAP"/>
</dbReference>
<keyword evidence="1" id="KW-0479">Metal-binding</keyword>
<dbReference type="PANTHER" id="PTHR10044:SF139">
    <property type="entry name" value="DEATH-ASSOCIATED INHIBITOR OF APOPTOSIS 2"/>
    <property type="match status" value="1"/>
</dbReference>
<dbReference type="SUPFAM" id="SSF57850">
    <property type="entry name" value="RING/U-box"/>
    <property type="match status" value="1"/>
</dbReference>
<protein>
    <recommendedName>
        <fullName evidence="2">RING-type domain-containing protein</fullName>
    </recommendedName>
</protein>
<dbReference type="InterPro" id="IPR001841">
    <property type="entry name" value="Znf_RING"/>
</dbReference>
<feature type="domain" description="RING-type" evidence="2">
    <location>
        <begin position="158"/>
        <end position="195"/>
    </location>
</feature>
<dbReference type="PANTHER" id="PTHR10044">
    <property type="entry name" value="INHIBITOR OF APOPTOSIS"/>
    <property type="match status" value="1"/>
</dbReference>
<dbReference type="GO" id="GO:0005634">
    <property type="term" value="C:nucleus"/>
    <property type="evidence" value="ECO:0007669"/>
    <property type="project" value="TreeGrafter"/>
</dbReference>
<dbReference type="InterPro" id="IPR013083">
    <property type="entry name" value="Znf_RING/FYVE/PHD"/>
</dbReference>
<dbReference type="EMBL" id="HBGV01010806">
    <property type="protein sequence ID" value="CAD9495989.1"/>
    <property type="molecule type" value="Transcribed_RNA"/>
</dbReference>